<dbReference type="Pfam" id="PF00580">
    <property type="entry name" value="UvrD-helicase"/>
    <property type="match status" value="2"/>
</dbReference>
<comment type="domain">
    <text evidence="15">The C-terminal domain has nuclease activity and interacts with RecD. It interacts with RecA, facilitating its loading onto ssDNA.</text>
</comment>
<dbReference type="GO" id="GO:0005524">
    <property type="term" value="F:ATP binding"/>
    <property type="evidence" value="ECO:0007669"/>
    <property type="project" value="UniProtKB-UniRule"/>
</dbReference>
<evidence type="ECO:0000256" key="12">
    <source>
        <dbReference type="ARBA" id="ARBA00023235"/>
    </source>
</evidence>
<reference evidence="21 22" key="1">
    <citation type="submission" date="2017-07" db="EMBL/GenBank/DDBJ databases">
        <title>Leptospira spp. isolated from tropical soils.</title>
        <authorList>
            <person name="Thibeaux R."/>
            <person name="Iraola G."/>
            <person name="Ferres I."/>
            <person name="Bierque E."/>
            <person name="Girault D."/>
            <person name="Soupe-Gilbert M.-E."/>
            <person name="Picardeau M."/>
            <person name="Goarant C."/>
        </authorList>
    </citation>
    <scope>NUCLEOTIDE SEQUENCE [LARGE SCALE GENOMIC DNA]</scope>
    <source>
        <strain evidence="20 22">FH1-B-B1</strain>
        <strain evidence="19 21">FH1-B-C1</strain>
    </source>
</reference>
<keyword evidence="21" id="KW-1185">Reference proteome</keyword>
<dbReference type="PANTHER" id="PTHR11070">
    <property type="entry name" value="UVRD / RECB / PCRA DNA HELICASE FAMILY MEMBER"/>
    <property type="match status" value="1"/>
</dbReference>
<feature type="domain" description="UvrD-like helicase C-terminal" evidence="18">
    <location>
        <begin position="528"/>
        <end position="808"/>
    </location>
</feature>
<dbReference type="Pfam" id="PF12705">
    <property type="entry name" value="PDDEXK_1"/>
    <property type="match status" value="1"/>
</dbReference>
<feature type="binding site" evidence="15">
    <location>
        <position position="1158"/>
    </location>
    <ligand>
        <name>Mg(2+)</name>
        <dbReference type="ChEBI" id="CHEBI:18420"/>
    </ligand>
</feature>
<evidence type="ECO:0000256" key="14">
    <source>
        <dbReference type="ARBA" id="ARBA00048988"/>
    </source>
</evidence>
<comment type="miscellaneous">
    <text evidence="15">In the RecBCD complex, RecB has a slow 3'-5' helicase, an exonuclease activity and loads RecA onto ssDNA, RecD has a fast 5'-3' helicase activity, while RecC stimulates the ATPase and processivity of the RecB helicase and contributes to recognition of the Chi site.</text>
</comment>
<comment type="subunit">
    <text evidence="15">Heterotrimer of RecB, RecC and RecD. All subunits contribute to DNA-binding. Interacts with RecA.</text>
</comment>
<evidence type="ECO:0000256" key="9">
    <source>
        <dbReference type="ARBA" id="ARBA00022842"/>
    </source>
</evidence>
<comment type="catalytic activity">
    <reaction evidence="14 15">
        <text>ATP + H2O = ADP + phosphate + H(+)</text>
        <dbReference type="Rhea" id="RHEA:13065"/>
        <dbReference type="ChEBI" id="CHEBI:15377"/>
        <dbReference type="ChEBI" id="CHEBI:15378"/>
        <dbReference type="ChEBI" id="CHEBI:30616"/>
        <dbReference type="ChEBI" id="CHEBI:43474"/>
        <dbReference type="ChEBI" id="CHEBI:456216"/>
        <dbReference type="EC" id="5.6.2.4"/>
    </reaction>
</comment>
<keyword evidence="8 15" id="KW-0067">ATP-binding</keyword>
<dbReference type="Gene3D" id="1.10.3170.10">
    <property type="entry name" value="Recbcd, chain B, domain 2"/>
    <property type="match status" value="1"/>
</dbReference>
<dbReference type="GO" id="GO:0000287">
    <property type="term" value="F:magnesium ion binding"/>
    <property type="evidence" value="ECO:0007669"/>
    <property type="project" value="UniProtKB-UniRule"/>
</dbReference>
<dbReference type="EC" id="5.6.2.4" evidence="15"/>
<gene>
    <name evidence="15" type="primary">recB</name>
    <name evidence="19" type="ORF">CH360_03490</name>
    <name evidence="20" type="ORF">CH373_06630</name>
</gene>
<comment type="cofactor">
    <cofactor evidence="15">
        <name>Mg(2+)</name>
        <dbReference type="ChEBI" id="CHEBI:18420"/>
    </cofactor>
    <text evidence="15">Binds 1 Mg(2+) ion per subunit.</text>
</comment>
<comment type="function">
    <text evidence="15">A helicase/nuclease that prepares dsDNA breaks (DSB) for recombinational DNA repair. Binds to DSBs and unwinds DNA via a highly rapid and processive ATP-dependent bidirectional helicase activity. Unwinds dsDNA until it encounters a Chi (crossover hotspot instigator) sequence from the 3' direction. Cuts ssDNA a few nucleotides 3' to the Chi site. The properties and activities of the enzyme are changed at Chi. The Chi-altered holoenzyme produces a long 3'-ssDNA overhang and facilitates RecA-binding to the ssDNA for homologous DNA recombination and repair. Holoenzyme degrades any linearized DNA that is unable to undergo homologous recombination. In the holoenzyme this subunit contributes ATPase, 3'-5' helicase, exonuclease activity and loads RecA onto ssDNA.</text>
</comment>
<dbReference type="EC" id="3.1.11.5" evidence="15"/>
<dbReference type="GO" id="GO:0008854">
    <property type="term" value="F:exodeoxyribonuclease V activity"/>
    <property type="evidence" value="ECO:0007669"/>
    <property type="project" value="UniProtKB-EC"/>
</dbReference>
<dbReference type="InterPro" id="IPR038726">
    <property type="entry name" value="PDDEXK_AddAB-type"/>
</dbReference>
<dbReference type="EMBL" id="NPDY01000002">
    <property type="protein sequence ID" value="PJZ70617.1"/>
    <property type="molecule type" value="Genomic_DNA"/>
</dbReference>
<evidence type="ECO:0000256" key="6">
    <source>
        <dbReference type="ARBA" id="ARBA00022806"/>
    </source>
</evidence>
<evidence type="ECO:0000256" key="11">
    <source>
        <dbReference type="ARBA" id="ARBA00023204"/>
    </source>
</evidence>
<proteinExistence type="inferred from homology"/>
<evidence type="ECO:0000256" key="5">
    <source>
        <dbReference type="ARBA" id="ARBA00022801"/>
    </source>
</evidence>
<dbReference type="Proteomes" id="UP000231990">
    <property type="component" value="Unassembled WGS sequence"/>
</dbReference>
<organism evidence="20 22">
    <name type="scientific">Leptospira perolatii</name>
    <dbReference type="NCBI Taxonomy" id="2023191"/>
    <lineage>
        <taxon>Bacteria</taxon>
        <taxon>Pseudomonadati</taxon>
        <taxon>Spirochaetota</taxon>
        <taxon>Spirochaetia</taxon>
        <taxon>Leptospirales</taxon>
        <taxon>Leptospiraceae</taxon>
        <taxon>Leptospira</taxon>
    </lineage>
</organism>
<evidence type="ECO:0000256" key="1">
    <source>
        <dbReference type="ARBA" id="ARBA00022722"/>
    </source>
</evidence>
<evidence type="ECO:0000313" key="20">
    <source>
        <dbReference type="EMBL" id="PJZ73829.1"/>
    </source>
</evidence>
<dbReference type="Pfam" id="PF13361">
    <property type="entry name" value="UvrD_C"/>
    <property type="match status" value="1"/>
</dbReference>
<dbReference type="InterPro" id="IPR004586">
    <property type="entry name" value="RecB"/>
</dbReference>
<dbReference type="InterPro" id="IPR011335">
    <property type="entry name" value="Restrct_endonuc-II-like"/>
</dbReference>
<evidence type="ECO:0000313" key="22">
    <source>
        <dbReference type="Proteomes" id="UP000231990"/>
    </source>
</evidence>
<evidence type="ECO:0000256" key="8">
    <source>
        <dbReference type="ARBA" id="ARBA00022840"/>
    </source>
</evidence>
<dbReference type="InterPro" id="IPR027417">
    <property type="entry name" value="P-loop_NTPase"/>
</dbReference>
<dbReference type="PROSITE" id="PS51217">
    <property type="entry name" value="UVRD_HELICASE_CTER"/>
    <property type="match status" value="1"/>
</dbReference>
<comment type="caution">
    <text evidence="20">The sequence shown here is derived from an EMBL/GenBank/DDBJ whole genome shotgun (WGS) entry which is preliminary data.</text>
</comment>
<sequence>MKENLSGGKVELPNSFASEIDTTKHGFIEASAGTGKTFTIVFLVIKILRELFFSEGETDKPLENRTGIESFLVLTFTEKAASELRSRIRQGIEQWIQTLEQEHRRMNPTDSEAFAAIEREREYFQLQRRKLDQAFISTIHGFCQRILSEYPLETGYPQISSLVPENTPAEEVLFLNMREEWAPLFKKEQAKSLVSTLRNRFDRGGLKGQGTTWEQNLLRLAVLKAAGRASLEIFPKEVNQELQKAITDQLTECKKRFSEFRTKQDRIYSLIDKSLKGKLEKNTVEFQDLLTRFEDLLETENFAEFEGIRTKFDEKKRTVQKIDLYGIDSFFLNEEIFPDAKNLNEYPEYQKSFRVLAQTYFSILNPSSYSIARMAETVQIEAGALKNRLNQITFNDMIHNLAGSLSSNVLLQTLRSRFRFGIIDEFQDTDSDQYSIFRKIFLENPQTDELRNLFLIGDPKQSIYGFRGADIGTYLSAKSEFETVFKEKAVVYKPLSINYRSLPGLIYSCNSLFSETNSDWFPIAESGFTHRISFTEVNPARSGSSKSRLFSDQSDRGSLNAYKLSFSNNQDILKKEMASFIAKEILHLLSEKSKLRIHKESSDKKSNGSKPTFRDFTVLIRESSDASPLEAAFSEAGIPYHYYKKTGLFASEEAFRFRSILASIGEQGSPDSFRKLILSDLFDVSVKDLDGYSEYSFDSKEKRLIESWRSLAKRRDFAKLFKSLLTETKLPSPHPKLPKEAWERRNSNYRQLSSILLEQASSQNLDFEGVLRYLDQKCSGGSEADETFFESEFEEEAVRIMTIHASKGLEFPFVFLMGGFSKYGKKNNFYTEYKRQDLLKDGTLKSVRVLDLDLNNADAHLAREKNEDKRLYYVAVTRAMYKFYFPLLSEKANRPLDLFYDAFQNMKVGANTDANFAEIEKQEEGDNYFVKRWGSPESLLSKKESIKEKNVEVADQHLPFGARDVYSWPKNVENRKTIMESYSSLSKSIVLHQIEVPQFESEETRIQPSEQISLTQDDATEEELTLDLPSSNKMGNLLHKILERIDFRSFRDYASPQELPEKIRSEVRNSLRVNRYGDGPQELESYTDTALKFLWNTLRSPLPNLHAIPSLAFLEQGDRLHETDFTLRFDNENSAGFDFLNGTIDLLFYADGRYWLLDWKSNRLENRPAVALAKTRQDPYDENSLKNVVQEEYQLQLDLYSMVLDQWLQFRFGKAYDPNLLGGMYYVFLRGTDPTRIGRGFFLEPLTREKIEKSRENIRLALSLKKRMILERE</sequence>
<dbReference type="EMBL" id="NPDZ01000003">
    <property type="protein sequence ID" value="PJZ73829.1"/>
    <property type="molecule type" value="Genomic_DNA"/>
</dbReference>
<feature type="region of interest" description="DNA-binding and helicase activity, interacts with RecC" evidence="15">
    <location>
        <begin position="1"/>
        <end position="943"/>
    </location>
</feature>
<dbReference type="Proteomes" id="UP000231962">
    <property type="component" value="Unassembled WGS sequence"/>
</dbReference>
<comment type="similarity">
    <text evidence="15">Belongs to the helicase family. UvrD subfamily.</text>
</comment>
<feature type="domain" description="UvrD-like helicase ATP-binding" evidence="17">
    <location>
        <begin position="9"/>
        <end position="502"/>
    </location>
</feature>
<keyword evidence="6 15" id="KW-0347">Helicase</keyword>
<evidence type="ECO:0000256" key="7">
    <source>
        <dbReference type="ARBA" id="ARBA00022839"/>
    </source>
</evidence>
<dbReference type="GO" id="GO:0009338">
    <property type="term" value="C:exodeoxyribonuclease V complex"/>
    <property type="evidence" value="ECO:0007669"/>
    <property type="project" value="TreeGrafter"/>
</dbReference>
<dbReference type="GO" id="GO:0005829">
    <property type="term" value="C:cytosol"/>
    <property type="evidence" value="ECO:0007669"/>
    <property type="project" value="TreeGrafter"/>
</dbReference>
<evidence type="ECO:0000259" key="18">
    <source>
        <dbReference type="PROSITE" id="PS51217"/>
    </source>
</evidence>
<dbReference type="HAMAP" id="MF_01485">
    <property type="entry name" value="RecB"/>
    <property type="match status" value="1"/>
</dbReference>
<keyword evidence="11 15" id="KW-0234">DNA repair</keyword>
<dbReference type="GO" id="GO:0000724">
    <property type="term" value="P:double-strand break repair via homologous recombination"/>
    <property type="evidence" value="ECO:0007669"/>
    <property type="project" value="UniProtKB-UniRule"/>
</dbReference>
<dbReference type="SUPFAM" id="SSF52540">
    <property type="entry name" value="P-loop containing nucleoside triphosphate hydrolases"/>
    <property type="match status" value="1"/>
</dbReference>
<dbReference type="AlphaFoldDB" id="A0A2M9ZPD5"/>
<evidence type="ECO:0000256" key="3">
    <source>
        <dbReference type="ARBA" id="ARBA00022741"/>
    </source>
</evidence>
<keyword evidence="7 15" id="KW-0269">Exonuclease</keyword>
<dbReference type="InterPro" id="IPR014016">
    <property type="entry name" value="UvrD-like_ATP-bd"/>
</dbReference>
<dbReference type="PROSITE" id="PS51198">
    <property type="entry name" value="UVRD_HELICASE_ATP_BIND"/>
    <property type="match status" value="1"/>
</dbReference>
<feature type="active site" description="For nuclease activity" evidence="15">
    <location>
        <position position="1158"/>
    </location>
</feature>
<evidence type="ECO:0000256" key="2">
    <source>
        <dbReference type="ARBA" id="ARBA00022723"/>
    </source>
</evidence>
<dbReference type="PANTHER" id="PTHR11070:SF23">
    <property type="entry name" value="RECBCD ENZYME SUBUNIT RECB"/>
    <property type="match status" value="1"/>
</dbReference>
<feature type="region of interest" description="Nuclease activity, interacts with RecD and RecA" evidence="15">
    <location>
        <begin position="975"/>
        <end position="1273"/>
    </location>
</feature>
<comment type="domain">
    <text evidence="15">The N-terminal DNA-binding domain is a ssDNA-dependent ATPase and has ATP-dependent 3'-5' helicase function. This domain interacts with RecC.</text>
</comment>
<dbReference type="RefSeq" id="WP_100712625.1">
    <property type="nucleotide sequence ID" value="NZ_NPDY01000002.1"/>
</dbReference>
<dbReference type="InterPro" id="IPR000212">
    <property type="entry name" value="DNA_helicase_UvrD/REP"/>
</dbReference>
<dbReference type="CDD" id="cd22352">
    <property type="entry name" value="RecB_C-like"/>
    <property type="match status" value="1"/>
</dbReference>
<evidence type="ECO:0000313" key="21">
    <source>
        <dbReference type="Proteomes" id="UP000231962"/>
    </source>
</evidence>
<keyword evidence="9 15" id="KW-0460">Magnesium</keyword>
<protein>
    <recommendedName>
        <fullName evidence="15">RecBCD enzyme subunit RecB</fullName>
        <ecNumber evidence="15">3.1.11.5</ecNumber>
        <ecNumber evidence="15">5.6.2.4</ecNumber>
    </recommendedName>
    <alternativeName>
        <fullName evidence="15">DNA 3'-5' helicase subunit RecB</fullName>
    </alternativeName>
    <alternativeName>
        <fullName evidence="15">Exonuclease V subunit RecB</fullName>
        <shortName evidence="15">ExoV subunit RecB</shortName>
    </alternativeName>
    <alternativeName>
        <fullName evidence="15">Helicase/nuclease RecBCD subunit RecB</fullName>
    </alternativeName>
</protein>
<feature type="binding site" evidence="16">
    <location>
        <begin position="30"/>
        <end position="37"/>
    </location>
    <ligand>
        <name>ATP</name>
        <dbReference type="ChEBI" id="CHEBI:30616"/>
    </ligand>
</feature>
<keyword evidence="4 15" id="KW-0227">DNA damage</keyword>
<keyword evidence="10 15" id="KW-0238">DNA-binding</keyword>
<evidence type="ECO:0000256" key="15">
    <source>
        <dbReference type="HAMAP-Rule" id="MF_01485"/>
    </source>
</evidence>
<dbReference type="GO" id="GO:0003677">
    <property type="term" value="F:DNA binding"/>
    <property type="evidence" value="ECO:0007669"/>
    <property type="project" value="UniProtKB-UniRule"/>
</dbReference>
<dbReference type="SUPFAM" id="SSF52980">
    <property type="entry name" value="Restriction endonuclease-like"/>
    <property type="match status" value="1"/>
</dbReference>
<comment type="catalytic activity">
    <reaction evidence="13 15">
        <text>Couples ATP hydrolysis with the unwinding of duplex DNA by translocating in the 3'-5' direction.</text>
        <dbReference type="EC" id="5.6.2.4"/>
    </reaction>
</comment>
<comment type="catalytic activity">
    <reaction evidence="15">
        <text>Exonucleolytic cleavage (in the presence of ATP) in either 5'- to 3'- or 3'- to 5'-direction to yield 5'-phosphooligonucleotides.</text>
        <dbReference type="EC" id="3.1.11.5"/>
    </reaction>
</comment>
<dbReference type="InterPro" id="IPR014017">
    <property type="entry name" value="DNA_helicase_UvrD-like_C"/>
</dbReference>
<keyword evidence="3 15" id="KW-0547">Nucleotide-binding</keyword>
<dbReference type="Gene3D" id="1.10.486.10">
    <property type="entry name" value="PCRA, domain 4"/>
    <property type="match status" value="1"/>
</dbReference>
<dbReference type="Gene3D" id="3.40.50.300">
    <property type="entry name" value="P-loop containing nucleotide triphosphate hydrolases"/>
    <property type="match status" value="3"/>
</dbReference>
<name>A0A2M9ZPD5_9LEPT</name>
<feature type="binding site" evidence="15">
    <location>
        <position position="1039"/>
    </location>
    <ligand>
        <name>Mg(2+)</name>
        <dbReference type="ChEBI" id="CHEBI:18420"/>
    </ligand>
</feature>
<dbReference type="GO" id="GO:0043138">
    <property type="term" value="F:3'-5' DNA helicase activity"/>
    <property type="evidence" value="ECO:0007669"/>
    <property type="project" value="UniProtKB-UniRule"/>
</dbReference>
<evidence type="ECO:0000256" key="10">
    <source>
        <dbReference type="ARBA" id="ARBA00023125"/>
    </source>
</evidence>
<accession>A0A2M9ZPD5</accession>
<keyword evidence="1 15" id="KW-0540">Nuclease</keyword>
<keyword evidence="5 15" id="KW-0378">Hydrolase</keyword>
<dbReference type="Gene3D" id="3.90.320.10">
    <property type="match status" value="1"/>
</dbReference>
<evidence type="ECO:0000256" key="13">
    <source>
        <dbReference type="ARBA" id="ARBA00034617"/>
    </source>
</evidence>
<dbReference type="OrthoDB" id="9810135at2"/>
<keyword evidence="2 15" id="KW-0479">Metal-binding</keyword>
<dbReference type="InterPro" id="IPR011604">
    <property type="entry name" value="PDDEXK-like_dom_sf"/>
</dbReference>
<evidence type="ECO:0000256" key="4">
    <source>
        <dbReference type="ARBA" id="ARBA00022763"/>
    </source>
</evidence>
<evidence type="ECO:0000313" key="19">
    <source>
        <dbReference type="EMBL" id="PJZ70617.1"/>
    </source>
</evidence>
<evidence type="ECO:0000259" key="17">
    <source>
        <dbReference type="PROSITE" id="PS51198"/>
    </source>
</evidence>
<feature type="binding site" evidence="15">
    <location>
        <position position="1145"/>
    </location>
    <ligand>
        <name>Mg(2+)</name>
        <dbReference type="ChEBI" id="CHEBI:18420"/>
    </ligand>
</feature>
<evidence type="ECO:0000256" key="16">
    <source>
        <dbReference type="PROSITE-ProRule" id="PRU00560"/>
    </source>
</evidence>
<keyword evidence="12 15" id="KW-0413">Isomerase</keyword>